<dbReference type="RefSeq" id="WP_344199789.1">
    <property type="nucleotide sequence ID" value="NZ_BAAAND010000012.1"/>
</dbReference>
<keyword evidence="3" id="KW-1185">Reference proteome</keyword>
<keyword evidence="1" id="KW-1133">Transmembrane helix</keyword>
<feature type="transmembrane region" description="Helical" evidence="1">
    <location>
        <begin position="41"/>
        <end position="63"/>
    </location>
</feature>
<feature type="transmembrane region" description="Helical" evidence="1">
    <location>
        <begin position="84"/>
        <end position="104"/>
    </location>
</feature>
<comment type="caution">
    <text evidence="2">The sequence shown here is derived from an EMBL/GenBank/DDBJ whole genome shotgun (WGS) entry which is preliminary data.</text>
</comment>
<dbReference type="EMBL" id="BAAAND010000012">
    <property type="protein sequence ID" value="GAA1610755.1"/>
    <property type="molecule type" value="Genomic_DNA"/>
</dbReference>
<name>A0ABN2ENU8_9ACTN</name>
<feature type="transmembrane region" description="Helical" evidence="1">
    <location>
        <begin position="193"/>
        <end position="214"/>
    </location>
</feature>
<feature type="transmembrane region" description="Helical" evidence="1">
    <location>
        <begin position="14"/>
        <end position="35"/>
    </location>
</feature>
<accession>A0ABN2ENU8</accession>
<evidence type="ECO:0000313" key="2">
    <source>
        <dbReference type="EMBL" id="GAA1610755.1"/>
    </source>
</evidence>
<evidence type="ECO:0000256" key="1">
    <source>
        <dbReference type="SAM" id="Phobius"/>
    </source>
</evidence>
<dbReference type="Proteomes" id="UP001500190">
    <property type="component" value="Unassembled WGS sequence"/>
</dbReference>
<organism evidence="2 3">
    <name type="scientific">Kribbella karoonensis</name>
    <dbReference type="NCBI Taxonomy" id="324851"/>
    <lineage>
        <taxon>Bacteria</taxon>
        <taxon>Bacillati</taxon>
        <taxon>Actinomycetota</taxon>
        <taxon>Actinomycetes</taxon>
        <taxon>Propionibacteriales</taxon>
        <taxon>Kribbellaceae</taxon>
        <taxon>Kribbella</taxon>
    </lineage>
</organism>
<evidence type="ECO:0000313" key="3">
    <source>
        <dbReference type="Proteomes" id="UP001500190"/>
    </source>
</evidence>
<dbReference type="InterPro" id="IPR009781">
    <property type="entry name" value="DUF1345"/>
</dbReference>
<reference evidence="2 3" key="1">
    <citation type="journal article" date="2019" name="Int. J. Syst. Evol. Microbiol.">
        <title>The Global Catalogue of Microorganisms (GCM) 10K type strain sequencing project: providing services to taxonomists for standard genome sequencing and annotation.</title>
        <authorList>
            <consortium name="The Broad Institute Genomics Platform"/>
            <consortium name="The Broad Institute Genome Sequencing Center for Infectious Disease"/>
            <person name="Wu L."/>
            <person name="Ma J."/>
        </authorList>
    </citation>
    <scope>NUCLEOTIDE SEQUENCE [LARGE SCALE GENOMIC DNA]</scope>
    <source>
        <strain evidence="2 3">JCM 14304</strain>
    </source>
</reference>
<gene>
    <name evidence="2" type="ORF">GCM10009742_71770</name>
</gene>
<protein>
    <submittedName>
        <fullName evidence="2">DUF1345 domain-containing protein</fullName>
    </submittedName>
</protein>
<proteinExistence type="predicted"/>
<dbReference type="Pfam" id="PF07077">
    <property type="entry name" value="DUF1345"/>
    <property type="match status" value="1"/>
</dbReference>
<keyword evidence="1" id="KW-0472">Membrane</keyword>
<feature type="transmembrane region" description="Helical" evidence="1">
    <location>
        <begin position="110"/>
        <end position="131"/>
    </location>
</feature>
<keyword evidence="1" id="KW-0812">Transmembrane</keyword>
<sequence length="216" mass="22799">MSSDVTRGPLLHPVLRLTIALVVGGAVLLVVGVFGNFPLGVLAGIAAATAAFVGTGIVVLWPMSADETRAFARREDFRPFAEELIVVISALASLSGIGVLLVLGNSGTRHAAAAVGLVGVFTTWATVHLMYAARYAHLYFREPEGGIDFNNAAEVPSYRDFFYFSYNLGMTFQVSDTSVSTSAIRAVVLRHCLLAYVFSTVILAATVNLVAGIASS</sequence>